<evidence type="ECO:0000256" key="1">
    <source>
        <dbReference type="ARBA" id="ARBA00004141"/>
    </source>
</evidence>
<accession>T1JF12</accession>
<keyword evidence="4 12" id="KW-0894">Sodium channel</keyword>
<keyword evidence="6 13" id="KW-1133">Transmembrane helix</keyword>
<feature type="transmembrane region" description="Helical" evidence="13">
    <location>
        <begin position="303"/>
        <end position="321"/>
    </location>
</feature>
<dbReference type="Pfam" id="PF00858">
    <property type="entry name" value="ASC"/>
    <property type="match status" value="2"/>
</dbReference>
<evidence type="ECO:0000256" key="5">
    <source>
        <dbReference type="ARBA" id="ARBA00022692"/>
    </source>
</evidence>
<evidence type="ECO:0000256" key="13">
    <source>
        <dbReference type="SAM" id="Phobius"/>
    </source>
</evidence>
<protein>
    <submittedName>
        <fullName evidence="14">Uncharacterized protein</fullName>
    </submittedName>
</protein>
<keyword evidence="10 12" id="KW-0739">Sodium transport</keyword>
<dbReference type="PANTHER" id="PTHR11690">
    <property type="entry name" value="AMILORIDE-SENSITIVE SODIUM CHANNEL-RELATED"/>
    <property type="match status" value="1"/>
</dbReference>
<keyword evidence="11 12" id="KW-0407">Ion channel</keyword>
<evidence type="ECO:0000256" key="8">
    <source>
        <dbReference type="ARBA" id="ARBA00023065"/>
    </source>
</evidence>
<dbReference type="EnsemblMetazoa" id="SMAR012416-RA">
    <property type="protein sequence ID" value="SMAR012416-PA"/>
    <property type="gene ID" value="SMAR012416"/>
</dbReference>
<dbReference type="HOGENOM" id="CLU_499313_0_0_1"/>
<evidence type="ECO:0000256" key="7">
    <source>
        <dbReference type="ARBA" id="ARBA00023053"/>
    </source>
</evidence>
<keyword evidence="15" id="KW-1185">Reference proteome</keyword>
<dbReference type="GO" id="GO:0005886">
    <property type="term" value="C:plasma membrane"/>
    <property type="evidence" value="ECO:0007669"/>
    <property type="project" value="TreeGrafter"/>
</dbReference>
<keyword evidence="5 12" id="KW-0812">Transmembrane</keyword>
<dbReference type="PhylomeDB" id="T1JF12"/>
<evidence type="ECO:0000256" key="12">
    <source>
        <dbReference type="RuleBase" id="RU000679"/>
    </source>
</evidence>
<comment type="similarity">
    <text evidence="2 12">Belongs to the amiloride-sensitive sodium channel (TC 1.A.6) family.</text>
</comment>
<dbReference type="AlphaFoldDB" id="T1JF12"/>
<evidence type="ECO:0000256" key="6">
    <source>
        <dbReference type="ARBA" id="ARBA00022989"/>
    </source>
</evidence>
<reference evidence="14" key="2">
    <citation type="submission" date="2015-02" db="UniProtKB">
        <authorList>
            <consortium name="EnsemblMetazoa"/>
        </authorList>
    </citation>
    <scope>IDENTIFICATION</scope>
</reference>
<evidence type="ECO:0000313" key="14">
    <source>
        <dbReference type="EnsemblMetazoa" id="SMAR012416-PA"/>
    </source>
</evidence>
<dbReference type="Proteomes" id="UP000014500">
    <property type="component" value="Unassembled WGS sequence"/>
</dbReference>
<evidence type="ECO:0000256" key="4">
    <source>
        <dbReference type="ARBA" id="ARBA00022461"/>
    </source>
</evidence>
<feature type="transmembrane region" description="Helical" evidence="13">
    <location>
        <begin position="220"/>
        <end position="243"/>
    </location>
</feature>
<evidence type="ECO:0000256" key="11">
    <source>
        <dbReference type="ARBA" id="ARBA00023303"/>
    </source>
</evidence>
<evidence type="ECO:0000256" key="10">
    <source>
        <dbReference type="ARBA" id="ARBA00023201"/>
    </source>
</evidence>
<organism evidence="14 15">
    <name type="scientific">Strigamia maritima</name>
    <name type="common">European centipede</name>
    <name type="synonym">Geophilus maritimus</name>
    <dbReference type="NCBI Taxonomy" id="126957"/>
    <lineage>
        <taxon>Eukaryota</taxon>
        <taxon>Metazoa</taxon>
        <taxon>Ecdysozoa</taxon>
        <taxon>Arthropoda</taxon>
        <taxon>Myriapoda</taxon>
        <taxon>Chilopoda</taxon>
        <taxon>Pleurostigmophora</taxon>
        <taxon>Geophilomorpha</taxon>
        <taxon>Linotaeniidae</taxon>
        <taxon>Strigamia</taxon>
    </lineage>
</organism>
<name>T1JF12_STRMM</name>
<dbReference type="GO" id="GO:0015280">
    <property type="term" value="F:ligand-gated sodium channel activity"/>
    <property type="evidence" value="ECO:0007669"/>
    <property type="project" value="TreeGrafter"/>
</dbReference>
<comment type="subcellular location">
    <subcellularLocation>
        <location evidence="1">Membrane</location>
        <topology evidence="1">Multi-pass membrane protein</topology>
    </subcellularLocation>
</comment>
<dbReference type="EMBL" id="JH432135">
    <property type="status" value="NOT_ANNOTATED_CDS"/>
    <property type="molecule type" value="Genomic_DNA"/>
</dbReference>
<evidence type="ECO:0000256" key="3">
    <source>
        <dbReference type="ARBA" id="ARBA00022448"/>
    </source>
</evidence>
<dbReference type="Gene3D" id="1.10.287.770">
    <property type="entry name" value="YojJ-like"/>
    <property type="match status" value="2"/>
</dbReference>
<evidence type="ECO:0000256" key="9">
    <source>
        <dbReference type="ARBA" id="ARBA00023136"/>
    </source>
</evidence>
<dbReference type="STRING" id="126957.T1JF12"/>
<sequence>MFGLPGCPIGTMSGLYRYPIDKEVQLSNPKTQLVIKFDDDKLGTRCPVSPFKFGPVNKEELTTSGSGHNEGALPSRYRVSSLISIQKYDFMNKTNRQCSSITDFNLCEANCIREQVIKKNLSCRLPFMFGYDNLPMCEDNYRAVYFAAMDSYLGLWKSNASTADCKCTATCERKIMSSRLIVEEKAGSIVTTKVIDSIRIAKEVPSYGIIALFCDLGGNIGLTLGVSCLMLSEMLFILITLIIEYIKKSKKKSSIHHLILKKRVEKYLKIYGTNAEDDLANSFQFPGLQYILINQCLGDYRKCWWIFLVVIASSVCCFQIYDRILYYLSYPKTISMSMNAVEYIELPSMVLCADSGKLNREKKKFMKKNEISGCPSDFDMLNMVTEKISAKEVWRWSRLAPKFMTVKKMTKYTQDPILPFMNSTLDMCKDAKSAKFVKSEYISVMLKTDPIKTCNCTKPCIESIYYPEVKLLMDYDSPAIQLVVRVEHNLEEVIEEVLSFPFVKLLCDMGSNMGVVLGMSVMSFLHDILQSNLCGPDTVLIGHFQP</sequence>
<reference evidence="15" key="1">
    <citation type="submission" date="2011-05" db="EMBL/GenBank/DDBJ databases">
        <authorList>
            <person name="Richards S.R."/>
            <person name="Qu J."/>
            <person name="Jiang H."/>
            <person name="Jhangiani S.N."/>
            <person name="Agravi P."/>
            <person name="Goodspeed R."/>
            <person name="Gross S."/>
            <person name="Mandapat C."/>
            <person name="Jackson L."/>
            <person name="Mathew T."/>
            <person name="Pu L."/>
            <person name="Thornton R."/>
            <person name="Saada N."/>
            <person name="Wilczek-Boney K.B."/>
            <person name="Lee S."/>
            <person name="Kovar C."/>
            <person name="Wu Y."/>
            <person name="Scherer S.E."/>
            <person name="Worley K.C."/>
            <person name="Muzny D.M."/>
            <person name="Gibbs R."/>
        </authorList>
    </citation>
    <scope>NUCLEOTIDE SEQUENCE</scope>
    <source>
        <strain evidence="15">Brora</strain>
    </source>
</reference>
<keyword evidence="9 13" id="KW-0472">Membrane</keyword>
<evidence type="ECO:0000313" key="15">
    <source>
        <dbReference type="Proteomes" id="UP000014500"/>
    </source>
</evidence>
<keyword evidence="3 12" id="KW-0813">Transport</keyword>
<keyword evidence="7" id="KW-0915">Sodium</keyword>
<proteinExistence type="inferred from homology"/>
<evidence type="ECO:0000256" key="2">
    <source>
        <dbReference type="ARBA" id="ARBA00007193"/>
    </source>
</evidence>
<keyword evidence="8 12" id="KW-0406">Ion transport</keyword>
<dbReference type="InterPro" id="IPR001873">
    <property type="entry name" value="ENaC"/>
</dbReference>